<evidence type="ECO:0000256" key="4">
    <source>
        <dbReference type="ARBA" id="ARBA00022737"/>
    </source>
</evidence>
<evidence type="ECO:0000256" key="3">
    <source>
        <dbReference type="ARBA" id="ARBA00022692"/>
    </source>
</evidence>
<dbReference type="SMART" id="SM00369">
    <property type="entry name" value="LRR_TYP"/>
    <property type="match status" value="9"/>
</dbReference>
<dbReference type="InterPro" id="IPR051809">
    <property type="entry name" value="Plant_receptor-like_S/T_kinase"/>
</dbReference>
<accession>A0AA88S2L8</accession>
<keyword evidence="4" id="KW-0677">Repeat</keyword>
<gene>
    <name evidence="12" type="ORF">RJ640_007602</name>
</gene>
<protein>
    <recommendedName>
        <fullName evidence="11">Protein kinase domain-containing protein</fullName>
    </recommendedName>
</protein>
<evidence type="ECO:0000256" key="10">
    <source>
        <dbReference type="SAM" id="Phobius"/>
    </source>
</evidence>
<dbReference type="GO" id="GO:0004672">
    <property type="term" value="F:protein kinase activity"/>
    <property type="evidence" value="ECO:0007669"/>
    <property type="project" value="InterPro"/>
</dbReference>
<dbReference type="GO" id="GO:0005524">
    <property type="term" value="F:ATP binding"/>
    <property type="evidence" value="ECO:0007669"/>
    <property type="project" value="UniProtKB-UniRule"/>
</dbReference>
<dbReference type="InterPro" id="IPR001245">
    <property type="entry name" value="Ser-Thr/Tyr_kinase_cat_dom"/>
</dbReference>
<dbReference type="InterPro" id="IPR000719">
    <property type="entry name" value="Prot_kinase_dom"/>
</dbReference>
<dbReference type="EMBL" id="JAVXUO010000603">
    <property type="protein sequence ID" value="KAK2990881.1"/>
    <property type="molecule type" value="Genomic_DNA"/>
</dbReference>
<dbReference type="InterPro" id="IPR003591">
    <property type="entry name" value="Leu-rich_rpt_typical-subtyp"/>
</dbReference>
<organism evidence="12 13">
    <name type="scientific">Escallonia rubra</name>
    <dbReference type="NCBI Taxonomy" id="112253"/>
    <lineage>
        <taxon>Eukaryota</taxon>
        <taxon>Viridiplantae</taxon>
        <taxon>Streptophyta</taxon>
        <taxon>Embryophyta</taxon>
        <taxon>Tracheophyta</taxon>
        <taxon>Spermatophyta</taxon>
        <taxon>Magnoliopsida</taxon>
        <taxon>eudicotyledons</taxon>
        <taxon>Gunneridae</taxon>
        <taxon>Pentapetalae</taxon>
        <taxon>asterids</taxon>
        <taxon>campanulids</taxon>
        <taxon>Escalloniales</taxon>
        <taxon>Escalloniaceae</taxon>
        <taxon>Escallonia</taxon>
    </lineage>
</organism>
<evidence type="ECO:0000256" key="7">
    <source>
        <dbReference type="ARBA" id="ARBA00022989"/>
    </source>
</evidence>
<dbReference type="Gene3D" id="1.10.510.10">
    <property type="entry name" value="Transferase(Phosphotransferase) domain 1"/>
    <property type="match status" value="2"/>
</dbReference>
<reference evidence="12" key="1">
    <citation type="submission" date="2022-12" db="EMBL/GenBank/DDBJ databases">
        <title>Draft genome assemblies for two species of Escallonia (Escalloniales).</title>
        <authorList>
            <person name="Chanderbali A."/>
            <person name="Dervinis C."/>
            <person name="Anghel I."/>
            <person name="Soltis D."/>
            <person name="Soltis P."/>
            <person name="Zapata F."/>
        </authorList>
    </citation>
    <scope>NUCLEOTIDE SEQUENCE</scope>
    <source>
        <strain evidence="12">UCBG92.1500</strain>
        <tissue evidence="12">Leaf</tissue>
    </source>
</reference>
<dbReference type="Pfam" id="PF00560">
    <property type="entry name" value="LRR_1"/>
    <property type="match status" value="3"/>
</dbReference>
<evidence type="ECO:0000256" key="1">
    <source>
        <dbReference type="ARBA" id="ARBA00004370"/>
    </source>
</evidence>
<dbReference type="PROSITE" id="PS00107">
    <property type="entry name" value="PROTEIN_KINASE_ATP"/>
    <property type="match status" value="1"/>
</dbReference>
<dbReference type="PANTHER" id="PTHR27008:SF602">
    <property type="entry name" value="LRR RECEPTOR-LIKE SERINE_THREONINE-PROTEIN KINASE EFR"/>
    <property type="match status" value="1"/>
</dbReference>
<dbReference type="SUPFAM" id="SSF52058">
    <property type="entry name" value="L domain-like"/>
    <property type="match status" value="3"/>
</dbReference>
<keyword evidence="13" id="KW-1185">Reference proteome</keyword>
<evidence type="ECO:0000256" key="8">
    <source>
        <dbReference type="ARBA" id="ARBA00023136"/>
    </source>
</evidence>
<feature type="transmembrane region" description="Helical" evidence="10">
    <location>
        <begin position="357"/>
        <end position="380"/>
    </location>
</feature>
<dbReference type="SMART" id="SM00365">
    <property type="entry name" value="LRR_SD22"/>
    <property type="match status" value="4"/>
</dbReference>
<keyword evidence="6 9" id="KW-0067">ATP-binding</keyword>
<evidence type="ECO:0000313" key="13">
    <source>
        <dbReference type="Proteomes" id="UP001187471"/>
    </source>
</evidence>
<dbReference type="Pfam" id="PF13855">
    <property type="entry name" value="LRR_8"/>
    <property type="match status" value="3"/>
</dbReference>
<keyword evidence="8 10" id="KW-0472">Membrane</keyword>
<evidence type="ECO:0000313" key="12">
    <source>
        <dbReference type="EMBL" id="KAK2990881.1"/>
    </source>
</evidence>
<keyword evidence="2" id="KW-0433">Leucine-rich repeat</keyword>
<evidence type="ECO:0000256" key="6">
    <source>
        <dbReference type="ARBA" id="ARBA00022840"/>
    </source>
</evidence>
<dbReference type="InterPro" id="IPR011009">
    <property type="entry name" value="Kinase-like_dom_sf"/>
</dbReference>
<dbReference type="PRINTS" id="PR00019">
    <property type="entry name" value="LEURICHRPT"/>
</dbReference>
<feature type="binding site" evidence="9">
    <location>
        <position position="442"/>
    </location>
    <ligand>
        <name>ATP</name>
        <dbReference type="ChEBI" id="CHEBI:30616"/>
    </ligand>
</feature>
<comment type="caution">
    <text evidence="12">The sequence shown here is derived from an EMBL/GenBank/DDBJ whole genome shotgun (WGS) entry which is preliminary data.</text>
</comment>
<dbReference type="PROSITE" id="PS50011">
    <property type="entry name" value="PROTEIN_KINASE_DOM"/>
    <property type="match status" value="1"/>
</dbReference>
<dbReference type="GO" id="GO:0051707">
    <property type="term" value="P:response to other organism"/>
    <property type="evidence" value="ECO:0007669"/>
    <property type="project" value="UniProtKB-ARBA"/>
</dbReference>
<dbReference type="InterPro" id="IPR032675">
    <property type="entry name" value="LRR_dom_sf"/>
</dbReference>
<dbReference type="Proteomes" id="UP001187471">
    <property type="component" value="Unassembled WGS sequence"/>
</dbReference>
<dbReference type="FunFam" id="3.30.200.20:FF:000661">
    <property type="entry name" value="Serine-threonine protein kinase plant-type"/>
    <property type="match status" value="1"/>
</dbReference>
<dbReference type="PANTHER" id="PTHR27008">
    <property type="entry name" value="OS04G0122200 PROTEIN"/>
    <property type="match status" value="1"/>
</dbReference>
<dbReference type="InterPro" id="IPR001611">
    <property type="entry name" value="Leu-rich_rpt"/>
</dbReference>
<name>A0AA88S2L8_9ASTE</name>
<evidence type="ECO:0000259" key="11">
    <source>
        <dbReference type="PROSITE" id="PS50011"/>
    </source>
</evidence>
<keyword evidence="7 10" id="KW-1133">Transmembrane helix</keyword>
<dbReference type="InterPro" id="IPR017441">
    <property type="entry name" value="Protein_kinase_ATP_BS"/>
</dbReference>
<feature type="domain" description="Protein kinase" evidence="11">
    <location>
        <begin position="414"/>
        <end position="766"/>
    </location>
</feature>
<dbReference type="SUPFAM" id="SSF56112">
    <property type="entry name" value="Protein kinase-like (PK-like)"/>
    <property type="match status" value="1"/>
</dbReference>
<dbReference type="FunFam" id="3.80.10.10:FF:000317">
    <property type="entry name" value="Inactive leucine-rich repeat receptor-like protein kinase"/>
    <property type="match status" value="1"/>
</dbReference>
<evidence type="ECO:0000256" key="9">
    <source>
        <dbReference type="PROSITE-ProRule" id="PRU10141"/>
    </source>
</evidence>
<dbReference type="Gene3D" id="3.80.10.10">
    <property type="entry name" value="Ribonuclease Inhibitor"/>
    <property type="match status" value="3"/>
</dbReference>
<dbReference type="GO" id="GO:0006952">
    <property type="term" value="P:defense response"/>
    <property type="evidence" value="ECO:0007669"/>
    <property type="project" value="UniProtKB-ARBA"/>
</dbReference>
<dbReference type="Pfam" id="PF07714">
    <property type="entry name" value="PK_Tyr_Ser-Thr"/>
    <property type="match status" value="2"/>
</dbReference>
<keyword evidence="5 9" id="KW-0547">Nucleotide-binding</keyword>
<dbReference type="GO" id="GO:0016020">
    <property type="term" value="C:membrane"/>
    <property type="evidence" value="ECO:0007669"/>
    <property type="project" value="UniProtKB-SubCell"/>
</dbReference>
<sequence>MLPNSVISLSTNQYTGAIPQSLGDLGLLEILSLDRNNFVSHSSTLELSFLTSLTSCRKLKALALEHNPLNGFLPVSIGNLSTSLEKLKAHESGIMGIIPHEISNLSSLFLLSLAGNHLTGFIPTTIARLQKLQALEFSDNRIRGSIPTEFCHLPNLNYLSLGRNQFFGPVPACLGNASSLRYLYLVGNKLSSSIPESLWKLKDLLEFDVSSNSLSGDLPSSLGSLTVAQLINLSANHFSGNISATIGGLQNLVDLSLAHNTLQGHIPETFRSLVSLVTLDLSHNNLSGVIPKSLEALSQLTYFNISFNKLSGEIPSGGPFENFTSQSFASNEALCGLTQFGVRQCRAVYRSRTAKTVVIISVLSAISLTVLVMVVLFVLIRRRKSKKLPTEKDMQPLVHQRITYREIYEATNGFAESNLIGSGSFGSVYKGVMSGGMVVAIKVFKLHLEKALKSFETECEVLRNIRHRNLTKVITSCTNLEFKALVLEYMPNGSLEDLLYSHNRCLDIKQRMDIMIDVASDYMFDVEYGLEGLVSTSSDVYSYGIMLMETFTRTKPTDEIFARGMTLRLWVKESLPNEVIKVVDMDLLRQEEEHLTRDVQCLTSIMELALECTKETAEERFQLETPSLSLKQLYTAESGIMGTIPYGIAWWTCLSANDLSGSILATMTCLQKLQELDISHTQVTGAIPNDLCHLPNLGGLNLGANQISDASMLGEYYFSDDLRNLKDLMEDLMDLIEWVTRLVDLSFYQVSGNITTTIGGLQHLFSPSLAHNRLQGDIPESFQSLKNFVTLDLSHNKLSGVIPPKSLEALSLLRYFNVSFNSLSGEIPSGGPFA</sequence>
<comment type="subcellular location">
    <subcellularLocation>
        <location evidence="1">Membrane</location>
    </subcellularLocation>
</comment>
<dbReference type="AlphaFoldDB" id="A0AA88S2L8"/>
<proteinExistence type="predicted"/>
<keyword evidence="3 10" id="KW-0812">Transmembrane</keyword>
<evidence type="ECO:0000256" key="5">
    <source>
        <dbReference type="ARBA" id="ARBA00022741"/>
    </source>
</evidence>
<evidence type="ECO:0000256" key="2">
    <source>
        <dbReference type="ARBA" id="ARBA00022614"/>
    </source>
</evidence>